<feature type="short sequence motif" description="DEAH box" evidence="10">
    <location>
        <begin position="461"/>
        <end position="464"/>
    </location>
</feature>
<dbReference type="SMART" id="SM00487">
    <property type="entry name" value="DEXDc"/>
    <property type="match status" value="1"/>
</dbReference>
<comment type="function">
    <text evidence="10 11">3'-5' exonuclease.</text>
</comment>
<protein>
    <recommendedName>
        <fullName evidence="10 11">3'-5' exonuclease DinG</fullName>
        <ecNumber evidence="10 11">3.1.-.-</ecNumber>
    </recommendedName>
</protein>
<evidence type="ECO:0000256" key="1">
    <source>
        <dbReference type="ARBA" id="ARBA00022679"/>
    </source>
</evidence>
<dbReference type="PANTHER" id="PTHR30231:SF41">
    <property type="entry name" value="DNA POLYMERASE III SUBUNIT EPSILON"/>
    <property type="match status" value="1"/>
</dbReference>
<dbReference type="SMART" id="SM00491">
    <property type="entry name" value="HELICc2"/>
    <property type="match status" value="1"/>
</dbReference>
<reference evidence="13" key="2">
    <citation type="submission" date="2021-04" db="EMBL/GenBank/DDBJ databases">
        <authorList>
            <person name="Gilroy R."/>
        </authorList>
    </citation>
    <scope>NUCLEOTIDE SEQUENCE</scope>
    <source>
        <strain evidence="13">F6-686</strain>
    </source>
</reference>
<organism evidence="13 14">
    <name type="scientific">Candidatus Lactobacillus pullistercoris</name>
    <dbReference type="NCBI Taxonomy" id="2838636"/>
    <lineage>
        <taxon>Bacteria</taxon>
        <taxon>Bacillati</taxon>
        <taxon>Bacillota</taxon>
        <taxon>Bacilli</taxon>
        <taxon>Lactobacillales</taxon>
        <taxon>Lactobacillaceae</taxon>
        <taxon>Lactobacillus</taxon>
    </lineage>
</organism>
<dbReference type="GO" id="GO:0045004">
    <property type="term" value="P:DNA replication proofreading"/>
    <property type="evidence" value="ECO:0007669"/>
    <property type="project" value="TreeGrafter"/>
</dbReference>
<dbReference type="SUPFAM" id="SSF53098">
    <property type="entry name" value="Ribonuclease H-like"/>
    <property type="match status" value="1"/>
</dbReference>
<evidence type="ECO:0000256" key="9">
    <source>
        <dbReference type="ARBA" id="ARBA00022932"/>
    </source>
</evidence>
<dbReference type="SMART" id="SM00479">
    <property type="entry name" value="EXOIII"/>
    <property type="match status" value="1"/>
</dbReference>
<dbReference type="InterPro" id="IPR027417">
    <property type="entry name" value="P-loop_NTPase"/>
</dbReference>
<dbReference type="GO" id="GO:0003887">
    <property type="term" value="F:DNA-directed DNA polymerase activity"/>
    <property type="evidence" value="ECO:0007669"/>
    <property type="project" value="UniProtKB-KW"/>
</dbReference>
<evidence type="ECO:0000256" key="11">
    <source>
        <dbReference type="RuleBase" id="RU364106"/>
    </source>
</evidence>
<gene>
    <name evidence="10 11" type="primary">dinG</name>
    <name evidence="13" type="ORF">H9806_02250</name>
</gene>
<dbReference type="GO" id="GO:0005829">
    <property type="term" value="C:cytosol"/>
    <property type="evidence" value="ECO:0007669"/>
    <property type="project" value="TreeGrafter"/>
</dbReference>
<dbReference type="GO" id="GO:0016818">
    <property type="term" value="F:hydrolase activity, acting on acid anhydrides, in phosphorus-containing anhydrides"/>
    <property type="evidence" value="ECO:0007669"/>
    <property type="project" value="InterPro"/>
</dbReference>
<dbReference type="GO" id="GO:0003677">
    <property type="term" value="F:DNA binding"/>
    <property type="evidence" value="ECO:0007669"/>
    <property type="project" value="InterPro"/>
</dbReference>
<keyword evidence="13" id="KW-0347">Helicase</keyword>
<keyword evidence="1" id="KW-0808">Transferase</keyword>
<evidence type="ECO:0000256" key="4">
    <source>
        <dbReference type="ARBA" id="ARBA00022722"/>
    </source>
</evidence>
<dbReference type="Gene3D" id="3.30.420.10">
    <property type="entry name" value="Ribonuclease H-like superfamily/Ribonuclease H"/>
    <property type="match status" value="1"/>
</dbReference>
<dbReference type="Pfam" id="PF00929">
    <property type="entry name" value="RNase_T"/>
    <property type="match status" value="1"/>
</dbReference>
<dbReference type="FunFam" id="3.30.420.10:FF:000045">
    <property type="entry name" value="3'-5' exonuclease DinG"/>
    <property type="match status" value="1"/>
</dbReference>
<dbReference type="CDD" id="cd06127">
    <property type="entry name" value="DEDDh"/>
    <property type="match status" value="1"/>
</dbReference>
<comment type="caution">
    <text evidence="13">The sequence shown here is derived from an EMBL/GenBank/DDBJ whole genome shotgun (WGS) entry which is preliminary data.</text>
</comment>
<comment type="similarity">
    <text evidence="10 11">Belongs to the helicase family. DinG subfamily. Type 2 sub-subfamily.</text>
</comment>
<dbReference type="AlphaFoldDB" id="A0A9E2KPT2"/>
<dbReference type="InterPro" id="IPR036397">
    <property type="entry name" value="RNaseH_sf"/>
</dbReference>
<dbReference type="InterPro" id="IPR014001">
    <property type="entry name" value="Helicase_ATP-bd"/>
</dbReference>
<accession>A0A9E2KPT2</accession>
<feature type="binding site" evidence="10">
    <location>
        <begin position="287"/>
        <end position="294"/>
    </location>
    <ligand>
        <name>ATP</name>
        <dbReference type="ChEBI" id="CHEBI:30616"/>
    </ligand>
</feature>
<reference evidence="13" key="1">
    <citation type="journal article" date="2021" name="PeerJ">
        <title>Extensive microbial diversity within the chicken gut microbiome revealed by metagenomics and culture.</title>
        <authorList>
            <person name="Gilroy R."/>
            <person name="Ravi A."/>
            <person name="Getino M."/>
            <person name="Pursley I."/>
            <person name="Horton D.L."/>
            <person name="Alikhan N.F."/>
            <person name="Baker D."/>
            <person name="Gharbi K."/>
            <person name="Hall N."/>
            <person name="Watson M."/>
            <person name="Adriaenssens E.M."/>
            <person name="Foster-Nyarko E."/>
            <person name="Jarju S."/>
            <person name="Secka A."/>
            <person name="Antonio M."/>
            <person name="Oren A."/>
            <person name="Chaudhuri R.R."/>
            <person name="La Ragione R."/>
            <person name="Hildebrand F."/>
            <person name="Pallen M.J."/>
        </authorList>
    </citation>
    <scope>NUCLEOTIDE SEQUENCE</scope>
    <source>
        <strain evidence="13">F6-686</strain>
    </source>
</reference>
<dbReference type="NCBIfam" id="TIGR00573">
    <property type="entry name" value="dnaq"/>
    <property type="match status" value="1"/>
</dbReference>
<dbReference type="Pfam" id="PF13307">
    <property type="entry name" value="Helicase_C_2"/>
    <property type="match status" value="1"/>
</dbReference>
<evidence type="ECO:0000256" key="6">
    <source>
        <dbReference type="ARBA" id="ARBA00022801"/>
    </source>
</evidence>
<name>A0A9E2KPT2_9LACO</name>
<keyword evidence="8 10" id="KW-0067">ATP-binding</keyword>
<dbReference type="GO" id="GO:0008408">
    <property type="term" value="F:3'-5' exonuclease activity"/>
    <property type="evidence" value="ECO:0007669"/>
    <property type="project" value="UniProtKB-UniRule"/>
</dbReference>
<keyword evidence="6 10" id="KW-0378">Hydrolase</keyword>
<evidence type="ECO:0000256" key="10">
    <source>
        <dbReference type="HAMAP-Rule" id="MF_02206"/>
    </source>
</evidence>
<proteinExistence type="inferred from homology"/>
<dbReference type="EMBL" id="JAHLFT010000029">
    <property type="protein sequence ID" value="MBU3827965.1"/>
    <property type="molecule type" value="Genomic_DNA"/>
</dbReference>
<evidence type="ECO:0000313" key="14">
    <source>
        <dbReference type="Proteomes" id="UP000823844"/>
    </source>
</evidence>
<evidence type="ECO:0000256" key="5">
    <source>
        <dbReference type="ARBA" id="ARBA00022741"/>
    </source>
</evidence>
<dbReference type="InterPro" id="IPR006310">
    <property type="entry name" value="DinG"/>
</dbReference>
<dbReference type="PROSITE" id="PS51193">
    <property type="entry name" value="HELICASE_ATP_BIND_2"/>
    <property type="match status" value="1"/>
</dbReference>
<feature type="domain" description="Helicase ATP-binding" evidence="12">
    <location>
        <begin position="250"/>
        <end position="525"/>
    </location>
</feature>
<dbReference type="InterPro" id="IPR013520">
    <property type="entry name" value="Ribonucl_H"/>
</dbReference>
<dbReference type="EC" id="3.1.-.-" evidence="10 11"/>
<dbReference type="InterPro" id="IPR012337">
    <property type="entry name" value="RNaseH-like_sf"/>
</dbReference>
<dbReference type="NCBIfam" id="TIGR01407">
    <property type="entry name" value="dinG_rel"/>
    <property type="match status" value="1"/>
</dbReference>
<keyword evidence="7 10" id="KW-0269">Exonuclease</keyword>
<dbReference type="Proteomes" id="UP000823844">
    <property type="component" value="Unassembled WGS sequence"/>
</dbReference>
<keyword evidence="3" id="KW-0235">DNA replication</keyword>
<evidence type="ECO:0000313" key="13">
    <source>
        <dbReference type="EMBL" id="MBU3827965.1"/>
    </source>
</evidence>
<evidence type="ECO:0000256" key="2">
    <source>
        <dbReference type="ARBA" id="ARBA00022695"/>
    </source>
</evidence>
<keyword evidence="5 10" id="KW-0547">Nucleotide-binding</keyword>
<dbReference type="HAMAP" id="MF_02206">
    <property type="entry name" value="DinG_exonucl"/>
    <property type="match status" value="1"/>
</dbReference>
<keyword evidence="9" id="KW-0239">DNA-directed DNA polymerase</keyword>
<dbReference type="GO" id="GO:0005524">
    <property type="term" value="F:ATP binding"/>
    <property type="evidence" value="ECO:0007669"/>
    <property type="project" value="UniProtKB-UniRule"/>
</dbReference>
<dbReference type="Gene3D" id="3.40.50.300">
    <property type="entry name" value="P-loop containing nucleotide triphosphate hydrolases"/>
    <property type="match status" value="2"/>
</dbReference>
<evidence type="ECO:0000256" key="7">
    <source>
        <dbReference type="ARBA" id="ARBA00022839"/>
    </source>
</evidence>
<dbReference type="InterPro" id="IPR006555">
    <property type="entry name" value="ATP-dep_Helicase_C"/>
</dbReference>
<dbReference type="Pfam" id="PF04851">
    <property type="entry name" value="ResIII"/>
    <property type="match status" value="1"/>
</dbReference>
<keyword evidence="2" id="KW-0548">Nucleotidyltransferase</keyword>
<dbReference type="PANTHER" id="PTHR30231">
    <property type="entry name" value="DNA POLYMERASE III SUBUNIT EPSILON"/>
    <property type="match status" value="1"/>
</dbReference>
<dbReference type="InterPro" id="IPR006054">
    <property type="entry name" value="DnaQ"/>
</dbReference>
<evidence type="ECO:0000256" key="3">
    <source>
        <dbReference type="ARBA" id="ARBA00022705"/>
    </source>
</evidence>
<dbReference type="GO" id="GO:0004386">
    <property type="term" value="F:helicase activity"/>
    <property type="evidence" value="ECO:0007669"/>
    <property type="project" value="UniProtKB-KW"/>
</dbReference>
<sequence length="937" mass="108170">MTKPFYNDTFAVVDLETTGTQRENDNHIIQFGCAIIKKRKVVKTYSFMINPHREIPLSIQNLTGISNEDIATKKDFSYYAPKIIKILKNTVFVAHNINFDLPFLNYELTNNGYEPINNRAIDTVELAKIAFPTLPSYKLSDLTSKLKIKHLNPHKADSDAYGTAILLLDIIKRLEQLPQATLNTLGSLSSGLVRDTSWIINKISDYYRQKKRPLPKEFMQVRNIILQKQVDQQENFAGDSPVFPKNNDQKKKMFKGYLRYRKAQVELINHIHDFINDQNDRAMMVEAPNGTGKTFSYLFSYAYQLYSGRKLVIATSTKILQDQIVEKEIPQMLKVTKLDLKAEVVKASSHYIDLDGFVQTLFKDAPNKPTLVLQMQILVWLTKTKTGDLDELQLTSYNSPFFSQISHPGDARVGSRFASVDFWNLARKNQEEADILVTNHAYLANHYTDTIWGQNPYLVIDEAHRFNDNVMTSRNDSLQFESLWGVLSHLRNLLYYSDDCVQTQFVDDIELNFLLKKLDPEILELIYKINDFQKLLYDQKDAALSNEILANGNLELCFQGKKLFANKDNFQSELNLFEQKLEQVRQETNQILFKLYQKQTSLLINDESLLSELSEQIDKLDFYSEKAYQLADLLSDDNILEQIGFILIATNPEDPLSTNLNWMMLDVSSELENIYDRFSHILFVSATLTVNKQFDYSINQLALQKLKPITFIGKSTFNLKNHLEVLAVRDLPIPNTPEYEQVLSNIITNDLKKKNHVLILMTNLEKIREIFSNIINNTQLKNFEILAQGITGSNKRIAKRFGIAKRAIIIGADSFWEGIDFHNCGIDLVIATKLPFASPDQPEIKLNQKRLLDLGIDVFKHDSLPRAIVKFRQGMGRLIRGEHDHGQFVILDSRLWNQEYGQEFINAIPVKTEIITEKQLKDKLNNYDLKRRYKKNH</sequence>
<dbReference type="InterPro" id="IPR006935">
    <property type="entry name" value="Helicase/UvrB_N"/>
</dbReference>
<dbReference type="InterPro" id="IPR014013">
    <property type="entry name" value="Helic_SF1/SF2_ATP-bd_DinG/Rad3"/>
</dbReference>
<dbReference type="SUPFAM" id="SSF52540">
    <property type="entry name" value="P-loop containing nucleoside triphosphate hydrolases"/>
    <property type="match status" value="2"/>
</dbReference>
<evidence type="ECO:0000259" key="12">
    <source>
        <dbReference type="PROSITE" id="PS51193"/>
    </source>
</evidence>
<keyword evidence="4 10" id="KW-0540">Nuclease</keyword>
<evidence type="ECO:0000256" key="8">
    <source>
        <dbReference type="ARBA" id="ARBA00022840"/>
    </source>
</evidence>